<dbReference type="InterPro" id="IPR027417">
    <property type="entry name" value="P-loop_NTPase"/>
</dbReference>
<proteinExistence type="predicted"/>
<dbReference type="OrthoDB" id="6513042at2759"/>
<dbReference type="GO" id="GO:0043139">
    <property type="term" value="F:5'-3' DNA helicase activity"/>
    <property type="evidence" value="ECO:0007669"/>
    <property type="project" value="TreeGrafter"/>
</dbReference>
<sequence length="406" mass="45382">MNRNEMAGYLFRRTKTKDEDKKDGLDEPEPFLPPTIDDDRACGRCYSSDGCMLYRKAVEGIEDDSSPISDFYERKTSHLTPTHTEFFKSWEALISSEEQEGLRFRKELWTLSAAAREKAGRCFADMIVLEHKQETGPRVTTFHRHTYKFTKRNPTWVTQDGTPTTLLNGQITEGDPVSVSIEPDLLALARGFVIKLTPHYVTVGVDHEVKVESTLARMQSASQHTGPTIFRIDKDELAGAMGKIRNNLARLFYADGDSKRLSLVVDLTPPVFDESDVLEGVALPPAFNPNQKEAMRKILSARDYALVLGMPGTGKTTTIAEIIKALVAKGKSVLLTSYTHSAVDTILLKLDDVKFKILRLGNEDRIHPDVLKHTLGYLNPATTIEQLEYQILVPPVVATTCLSVDQ</sequence>
<gene>
    <name evidence="3" type="ORF">BOTBODRAFT_422259</name>
</gene>
<feature type="domain" description="DNA2/NAM7 helicase helicase" evidence="2">
    <location>
        <begin position="287"/>
        <end position="378"/>
    </location>
</feature>
<dbReference type="STRING" id="930990.A0A067MLB8"/>
<keyword evidence="4" id="KW-1185">Reference proteome</keyword>
<dbReference type="PANTHER" id="PTHR43788:SF8">
    <property type="entry name" value="DNA-BINDING PROTEIN SMUBP-2"/>
    <property type="match status" value="1"/>
</dbReference>
<dbReference type="InterPro" id="IPR041677">
    <property type="entry name" value="DNA2/NAM7_AAA_11"/>
</dbReference>
<dbReference type="PANTHER" id="PTHR43788">
    <property type="entry name" value="DNA2/NAM7 HELICASE FAMILY MEMBER"/>
    <property type="match status" value="1"/>
</dbReference>
<dbReference type="Pfam" id="PF13086">
    <property type="entry name" value="AAA_11"/>
    <property type="match status" value="1"/>
</dbReference>
<evidence type="ECO:0000313" key="3">
    <source>
        <dbReference type="EMBL" id="KDQ12346.1"/>
    </source>
</evidence>
<dbReference type="InParanoid" id="A0A067MLB8"/>
<dbReference type="InterPro" id="IPR050534">
    <property type="entry name" value="Coronavir_polyprotein_1ab"/>
</dbReference>
<dbReference type="EMBL" id="KL198051">
    <property type="protein sequence ID" value="KDQ12346.1"/>
    <property type="molecule type" value="Genomic_DNA"/>
</dbReference>
<feature type="region of interest" description="Disordered" evidence="1">
    <location>
        <begin position="1"/>
        <end position="35"/>
    </location>
</feature>
<dbReference type="Gene3D" id="3.40.50.300">
    <property type="entry name" value="P-loop containing nucleotide triphosphate hydrolases"/>
    <property type="match status" value="1"/>
</dbReference>
<evidence type="ECO:0000313" key="4">
    <source>
        <dbReference type="Proteomes" id="UP000027195"/>
    </source>
</evidence>
<dbReference type="HOGENOM" id="CLU_030630_0_0_1"/>
<evidence type="ECO:0000256" key="1">
    <source>
        <dbReference type="SAM" id="MobiDB-lite"/>
    </source>
</evidence>
<organism evidence="3 4">
    <name type="scientific">Botryobasidium botryosum (strain FD-172 SS1)</name>
    <dbReference type="NCBI Taxonomy" id="930990"/>
    <lineage>
        <taxon>Eukaryota</taxon>
        <taxon>Fungi</taxon>
        <taxon>Dikarya</taxon>
        <taxon>Basidiomycota</taxon>
        <taxon>Agaricomycotina</taxon>
        <taxon>Agaricomycetes</taxon>
        <taxon>Cantharellales</taxon>
        <taxon>Botryobasidiaceae</taxon>
        <taxon>Botryobasidium</taxon>
    </lineage>
</organism>
<dbReference type="SUPFAM" id="SSF52540">
    <property type="entry name" value="P-loop containing nucleoside triphosphate hydrolases"/>
    <property type="match status" value="1"/>
</dbReference>
<name>A0A067MLB8_BOTB1</name>
<accession>A0A067MLB8</accession>
<reference evidence="4" key="1">
    <citation type="journal article" date="2014" name="Proc. Natl. Acad. Sci. U.S.A.">
        <title>Extensive sampling of basidiomycete genomes demonstrates inadequacy of the white-rot/brown-rot paradigm for wood decay fungi.</title>
        <authorList>
            <person name="Riley R."/>
            <person name="Salamov A.A."/>
            <person name="Brown D.W."/>
            <person name="Nagy L.G."/>
            <person name="Floudas D."/>
            <person name="Held B.W."/>
            <person name="Levasseur A."/>
            <person name="Lombard V."/>
            <person name="Morin E."/>
            <person name="Otillar R."/>
            <person name="Lindquist E.A."/>
            <person name="Sun H."/>
            <person name="LaButti K.M."/>
            <person name="Schmutz J."/>
            <person name="Jabbour D."/>
            <person name="Luo H."/>
            <person name="Baker S.E."/>
            <person name="Pisabarro A.G."/>
            <person name="Walton J.D."/>
            <person name="Blanchette R.A."/>
            <person name="Henrissat B."/>
            <person name="Martin F."/>
            <person name="Cullen D."/>
            <person name="Hibbett D.S."/>
            <person name="Grigoriev I.V."/>
        </authorList>
    </citation>
    <scope>NUCLEOTIDE SEQUENCE [LARGE SCALE GENOMIC DNA]</scope>
    <source>
        <strain evidence="4">FD-172 SS1</strain>
    </source>
</reference>
<dbReference type="Proteomes" id="UP000027195">
    <property type="component" value="Unassembled WGS sequence"/>
</dbReference>
<protein>
    <recommendedName>
        <fullName evidence="2">DNA2/NAM7 helicase helicase domain-containing protein</fullName>
    </recommendedName>
</protein>
<evidence type="ECO:0000259" key="2">
    <source>
        <dbReference type="Pfam" id="PF13086"/>
    </source>
</evidence>
<dbReference type="AlphaFoldDB" id="A0A067MLB8"/>
<feature type="compositionally biased region" description="Basic and acidic residues" evidence="1">
    <location>
        <begin position="16"/>
        <end position="25"/>
    </location>
</feature>